<sequence length="73" mass="8402">MASGMPDSSSKDFKKALHELYKNREIGDLNSYSRRYYDKNTQLRTGNPFKVRLSSMLRALEGSEDSGNLITRR</sequence>
<evidence type="ECO:0000313" key="1">
    <source>
        <dbReference type="EMBL" id="KAL2052185.1"/>
    </source>
</evidence>
<name>A0ABR4B3M7_9LECA</name>
<gene>
    <name evidence="1" type="ORF">ABVK25_007627</name>
</gene>
<dbReference type="Proteomes" id="UP001590951">
    <property type="component" value="Unassembled WGS sequence"/>
</dbReference>
<dbReference type="EMBL" id="JBHFEH010000029">
    <property type="protein sequence ID" value="KAL2052185.1"/>
    <property type="molecule type" value="Genomic_DNA"/>
</dbReference>
<proteinExistence type="predicted"/>
<reference evidence="1 2" key="1">
    <citation type="submission" date="2024-09" db="EMBL/GenBank/DDBJ databases">
        <title>Rethinking Asexuality: The Enigmatic Case of Functional Sexual Genes in Lepraria (Stereocaulaceae).</title>
        <authorList>
            <person name="Doellman M."/>
            <person name="Sun Y."/>
            <person name="Barcenas-Pena A."/>
            <person name="Lumbsch H.T."/>
            <person name="Grewe F."/>
        </authorList>
    </citation>
    <scope>NUCLEOTIDE SEQUENCE [LARGE SCALE GENOMIC DNA]</scope>
    <source>
        <strain evidence="1 2">Grewe 0041</strain>
    </source>
</reference>
<accession>A0ABR4B3M7</accession>
<evidence type="ECO:0000313" key="2">
    <source>
        <dbReference type="Proteomes" id="UP001590951"/>
    </source>
</evidence>
<organism evidence="1 2">
    <name type="scientific">Lepraria finkii</name>
    <dbReference type="NCBI Taxonomy" id="1340010"/>
    <lineage>
        <taxon>Eukaryota</taxon>
        <taxon>Fungi</taxon>
        <taxon>Dikarya</taxon>
        <taxon>Ascomycota</taxon>
        <taxon>Pezizomycotina</taxon>
        <taxon>Lecanoromycetes</taxon>
        <taxon>OSLEUM clade</taxon>
        <taxon>Lecanoromycetidae</taxon>
        <taxon>Lecanorales</taxon>
        <taxon>Lecanorineae</taxon>
        <taxon>Stereocaulaceae</taxon>
        <taxon>Lepraria</taxon>
    </lineage>
</organism>
<comment type="caution">
    <text evidence="1">The sequence shown here is derived from an EMBL/GenBank/DDBJ whole genome shotgun (WGS) entry which is preliminary data.</text>
</comment>
<protein>
    <submittedName>
        <fullName evidence="1">Uncharacterized protein</fullName>
    </submittedName>
</protein>
<keyword evidence="2" id="KW-1185">Reference proteome</keyword>